<feature type="domain" description="AAA-type ATPase N-terminal" evidence="1">
    <location>
        <begin position="22"/>
        <end position="103"/>
    </location>
</feature>
<organism evidence="2">
    <name type="scientific">Sesamum latifolium</name>
    <dbReference type="NCBI Taxonomy" id="2727402"/>
    <lineage>
        <taxon>Eukaryota</taxon>
        <taxon>Viridiplantae</taxon>
        <taxon>Streptophyta</taxon>
        <taxon>Embryophyta</taxon>
        <taxon>Tracheophyta</taxon>
        <taxon>Spermatophyta</taxon>
        <taxon>Magnoliopsida</taxon>
        <taxon>eudicotyledons</taxon>
        <taxon>Gunneridae</taxon>
        <taxon>Pentapetalae</taxon>
        <taxon>asterids</taxon>
        <taxon>lamiids</taxon>
        <taxon>Lamiales</taxon>
        <taxon>Pedaliaceae</taxon>
        <taxon>Sesamum</taxon>
    </lineage>
</organism>
<dbReference type="AlphaFoldDB" id="A0AAW2XUH1"/>
<dbReference type="EMBL" id="JACGWN010000003">
    <property type="protein sequence ID" value="KAL0456406.1"/>
    <property type="molecule type" value="Genomic_DNA"/>
</dbReference>
<proteinExistence type="predicted"/>
<reference evidence="2" key="1">
    <citation type="submission" date="2020-06" db="EMBL/GenBank/DDBJ databases">
        <authorList>
            <person name="Li T."/>
            <person name="Hu X."/>
            <person name="Zhang T."/>
            <person name="Song X."/>
            <person name="Zhang H."/>
            <person name="Dai N."/>
            <person name="Sheng W."/>
            <person name="Hou X."/>
            <person name="Wei L."/>
        </authorList>
    </citation>
    <scope>NUCLEOTIDE SEQUENCE</scope>
    <source>
        <strain evidence="2">KEN1</strain>
        <tissue evidence="2">Leaf</tissue>
    </source>
</reference>
<dbReference type="Pfam" id="PF14363">
    <property type="entry name" value="AAA_assoc"/>
    <property type="match status" value="1"/>
</dbReference>
<sequence>MGFFWDNFSTLLLITTTWQRIIPEELSYHINRFLQKLVNAINPYIVITFHEFPLDSHMRSDAYAAIETYLGANLSQQAERLNANTAGGSRSVALSIDDYEEITVLRWRKGLVDEKQELSEIKCDQFLRS</sequence>
<dbReference type="InterPro" id="IPR025753">
    <property type="entry name" value="AAA_N_dom"/>
</dbReference>
<evidence type="ECO:0000313" key="2">
    <source>
        <dbReference type="EMBL" id="KAL0456406.1"/>
    </source>
</evidence>
<reference evidence="2" key="2">
    <citation type="journal article" date="2024" name="Plant">
        <title>Genomic evolution and insights into agronomic trait innovations of Sesamum species.</title>
        <authorList>
            <person name="Miao H."/>
            <person name="Wang L."/>
            <person name="Qu L."/>
            <person name="Liu H."/>
            <person name="Sun Y."/>
            <person name="Le M."/>
            <person name="Wang Q."/>
            <person name="Wei S."/>
            <person name="Zheng Y."/>
            <person name="Lin W."/>
            <person name="Duan Y."/>
            <person name="Cao H."/>
            <person name="Xiong S."/>
            <person name="Wang X."/>
            <person name="Wei L."/>
            <person name="Li C."/>
            <person name="Ma Q."/>
            <person name="Ju M."/>
            <person name="Zhao R."/>
            <person name="Li G."/>
            <person name="Mu C."/>
            <person name="Tian Q."/>
            <person name="Mei H."/>
            <person name="Zhang T."/>
            <person name="Gao T."/>
            <person name="Zhang H."/>
        </authorList>
    </citation>
    <scope>NUCLEOTIDE SEQUENCE</scope>
    <source>
        <strain evidence="2">KEN1</strain>
    </source>
</reference>
<gene>
    <name evidence="2" type="ORF">Slati_0979800</name>
</gene>
<accession>A0AAW2XUH1</accession>
<evidence type="ECO:0000259" key="1">
    <source>
        <dbReference type="Pfam" id="PF14363"/>
    </source>
</evidence>
<comment type="caution">
    <text evidence="2">The sequence shown here is derived from an EMBL/GenBank/DDBJ whole genome shotgun (WGS) entry which is preliminary data.</text>
</comment>
<name>A0AAW2XUH1_9LAMI</name>
<protein>
    <recommendedName>
        <fullName evidence="1">AAA-type ATPase N-terminal domain-containing protein</fullName>
    </recommendedName>
</protein>